<evidence type="ECO:0000256" key="1">
    <source>
        <dbReference type="SAM" id="Phobius"/>
    </source>
</evidence>
<dbReference type="Proteomes" id="UP001323798">
    <property type="component" value="Chromosome"/>
</dbReference>
<name>A0ABZ0SV76_9MICO</name>
<dbReference type="SUPFAM" id="SSF54523">
    <property type="entry name" value="Pili subunits"/>
    <property type="match status" value="1"/>
</dbReference>
<keyword evidence="3" id="KW-1185">Reference proteome</keyword>
<evidence type="ECO:0000313" key="2">
    <source>
        <dbReference type="EMBL" id="WPR91147.1"/>
    </source>
</evidence>
<protein>
    <submittedName>
        <fullName evidence="2">Type II secretion system protein</fullName>
    </submittedName>
</protein>
<evidence type="ECO:0000313" key="3">
    <source>
        <dbReference type="Proteomes" id="UP001323798"/>
    </source>
</evidence>
<organism evidence="2 3">
    <name type="scientific">Microbacterium rhizosphaerae</name>
    <dbReference type="NCBI Taxonomy" id="1678237"/>
    <lineage>
        <taxon>Bacteria</taxon>
        <taxon>Bacillati</taxon>
        <taxon>Actinomycetota</taxon>
        <taxon>Actinomycetes</taxon>
        <taxon>Micrococcales</taxon>
        <taxon>Microbacteriaceae</taxon>
        <taxon>Microbacterium</taxon>
    </lineage>
</organism>
<dbReference type="InterPro" id="IPR045584">
    <property type="entry name" value="Pilin-like"/>
</dbReference>
<keyword evidence="1" id="KW-0812">Transmembrane</keyword>
<reference evidence="2 3" key="1">
    <citation type="submission" date="2023-11" db="EMBL/GenBank/DDBJ databases">
        <title>Genome sequence of Microbacterium rhizosphaerae KACC 19337.</title>
        <authorList>
            <person name="Choi H."/>
            <person name="Kim S."/>
            <person name="Kim Y."/>
            <person name="Kwon S.-W."/>
            <person name="Heo J."/>
        </authorList>
    </citation>
    <scope>NUCLEOTIDE SEQUENCE [LARGE SCALE GENOMIC DNA]</scope>
    <source>
        <strain evidence="2 3">KACC 19337</strain>
    </source>
</reference>
<dbReference type="Pfam" id="PF07963">
    <property type="entry name" value="N_methyl"/>
    <property type="match status" value="1"/>
</dbReference>
<accession>A0ABZ0SV76</accession>
<dbReference type="RefSeq" id="WP_320943848.1">
    <property type="nucleotide sequence ID" value="NZ_BAABEU010000007.1"/>
</dbReference>
<dbReference type="EMBL" id="CP139368">
    <property type="protein sequence ID" value="WPR91147.1"/>
    <property type="molecule type" value="Genomic_DNA"/>
</dbReference>
<keyword evidence="1" id="KW-0472">Membrane</keyword>
<sequence length="123" mass="12434">MRKPDDEGFGLVEVIIAFFLLAIIAVAILPALVNGIRFSAAQSTVATATRHLNGLVEEARTTPTCATLVSVATPATFTDGRGKTITSSGTVGTCASGSAVSLDLKAAQGGVTLASVNALVYVP</sequence>
<gene>
    <name evidence="2" type="ORF">SM116_07640</name>
</gene>
<feature type="transmembrane region" description="Helical" evidence="1">
    <location>
        <begin position="12"/>
        <end position="33"/>
    </location>
</feature>
<dbReference type="InterPro" id="IPR012902">
    <property type="entry name" value="N_methyl_site"/>
</dbReference>
<proteinExistence type="predicted"/>
<keyword evidence="1" id="KW-1133">Transmembrane helix</keyword>